<evidence type="ECO:0000313" key="1">
    <source>
        <dbReference type="EMBL" id="GGF85511.1"/>
    </source>
</evidence>
<comment type="caution">
    <text evidence="1">The sequence shown here is derived from an EMBL/GenBank/DDBJ whole genome shotgun (WGS) entry which is preliminary data.</text>
</comment>
<reference evidence="2" key="1">
    <citation type="journal article" date="2019" name="Int. J. Syst. Evol. Microbiol.">
        <title>The Global Catalogue of Microorganisms (GCM) 10K type strain sequencing project: providing services to taxonomists for standard genome sequencing and annotation.</title>
        <authorList>
            <consortium name="The Broad Institute Genomics Platform"/>
            <consortium name="The Broad Institute Genome Sequencing Center for Infectious Disease"/>
            <person name="Wu L."/>
            <person name="Ma J."/>
        </authorList>
    </citation>
    <scope>NUCLEOTIDE SEQUENCE [LARGE SCALE GENOMIC DNA]</scope>
    <source>
        <strain evidence="2">CGMCC 1.15420</strain>
    </source>
</reference>
<keyword evidence="2" id="KW-1185">Reference proteome</keyword>
<protein>
    <recommendedName>
        <fullName evidence="3">Flagellar protein</fullName>
    </recommendedName>
</protein>
<evidence type="ECO:0008006" key="3">
    <source>
        <dbReference type="Google" id="ProtNLM"/>
    </source>
</evidence>
<sequence>MGNYQICDFCGNLSEKRSRKMCASCEEDYRQIRDIVEAKPDTMVIDISRQTGIRVSKIIAFAQKGFFILNEGTIEGLD</sequence>
<evidence type="ECO:0000313" key="2">
    <source>
        <dbReference type="Proteomes" id="UP000608420"/>
    </source>
</evidence>
<dbReference type="Proteomes" id="UP000608420">
    <property type="component" value="Unassembled WGS sequence"/>
</dbReference>
<gene>
    <name evidence="1" type="ORF">GCM10010913_03710</name>
</gene>
<dbReference type="EMBL" id="BMIW01000002">
    <property type="protein sequence ID" value="GGF85511.1"/>
    <property type="molecule type" value="Genomic_DNA"/>
</dbReference>
<name>A0ABQ1VPB4_9BACL</name>
<dbReference type="RefSeq" id="WP_120460319.1">
    <property type="nucleotide sequence ID" value="NZ_BMIW01000002.1"/>
</dbReference>
<accession>A0ABQ1VPB4</accession>
<organism evidence="1 2">
    <name type="scientific">Paenibacillus aceti</name>
    <dbReference type="NCBI Taxonomy" id="1820010"/>
    <lineage>
        <taxon>Bacteria</taxon>
        <taxon>Bacillati</taxon>
        <taxon>Bacillota</taxon>
        <taxon>Bacilli</taxon>
        <taxon>Bacillales</taxon>
        <taxon>Paenibacillaceae</taxon>
        <taxon>Paenibacillus</taxon>
    </lineage>
</organism>
<proteinExistence type="predicted"/>